<gene>
    <name evidence="2" type="ORF">BF38_4187</name>
    <name evidence="3" type="ORF">FOC89_28680</name>
</gene>
<reference evidence="2 4" key="1">
    <citation type="journal article" date="2015" name="Genome Announc.">
        <title>Complete genome sequences for 35 biothreat assay-relevant bacillus species.</title>
        <authorList>
            <person name="Johnson S.L."/>
            <person name="Daligault H.E."/>
            <person name="Davenport K.W."/>
            <person name="Jaissle J."/>
            <person name="Frey K.G."/>
            <person name="Ladner J.T."/>
            <person name="Broomall S.M."/>
            <person name="Bishop-Lilly K.A."/>
            <person name="Bruce D.C."/>
            <person name="Gibbons H.S."/>
            <person name="Coyne S.R."/>
            <person name="Lo C.C."/>
            <person name="Meincke L."/>
            <person name="Munk A.C."/>
            <person name="Koroleva G.I."/>
            <person name="Rosenzweig C.N."/>
            <person name="Palacios G.F."/>
            <person name="Redden C.L."/>
            <person name="Minogue T.D."/>
            <person name="Chain P.S."/>
        </authorList>
    </citation>
    <scope>NUCLEOTIDE SEQUENCE [LARGE SCALE GENOMIC DNA]</scope>
    <source>
        <strain evidence="2 4">HD1011</strain>
    </source>
</reference>
<evidence type="ECO:0000256" key="1">
    <source>
        <dbReference type="SAM" id="Phobius"/>
    </source>
</evidence>
<dbReference type="RefSeq" id="WP_001075929.1">
    <property type="nucleotide sequence ID" value="NZ_CP009335.1"/>
</dbReference>
<name>A0A0B5NNA7_BACTU</name>
<protein>
    <submittedName>
        <fullName evidence="3">DUF58 domain-containing protein</fullName>
    </submittedName>
</protein>
<dbReference type="EMBL" id="CP053980">
    <property type="protein sequence ID" value="QKH27759.1"/>
    <property type="molecule type" value="Genomic_DNA"/>
</dbReference>
<dbReference type="EMBL" id="CP009335">
    <property type="protein sequence ID" value="AJG74837.1"/>
    <property type="molecule type" value="Genomic_DNA"/>
</dbReference>
<evidence type="ECO:0000313" key="4">
    <source>
        <dbReference type="Proteomes" id="UP000031876"/>
    </source>
</evidence>
<reference evidence="3 5" key="2">
    <citation type="submission" date="2020-05" db="EMBL/GenBank/DDBJ databases">
        <title>FDA dAtabase for Regulatory Grade micrObial Sequences (FDA-ARGOS): Supporting development and validation of Infectious Disease Dx tests.</title>
        <authorList>
            <person name="Nelson B."/>
            <person name="Plummer A."/>
            <person name="Tallon L."/>
            <person name="Sadzewicz L."/>
            <person name="Zhao X."/>
            <person name="Vavikolanu K."/>
            <person name="Mehta A."/>
            <person name="Aluvathingal J."/>
            <person name="Nadendla S."/>
            <person name="Myers T."/>
            <person name="Yan Y."/>
            <person name="Sichtig H."/>
        </authorList>
    </citation>
    <scope>NUCLEOTIDE SEQUENCE [LARGE SCALE GENOMIC DNA]</scope>
    <source>
        <strain evidence="3 5">FDAARGOS_795</strain>
    </source>
</reference>
<sequence>MNQQLVYTPLAEPFVMGVMSVVAVILCVFSSNLLFLSLVFLYVILIGAMHVYIRKVSRVEWEYSQGNSNVFIGETNICKMKISNKSIFPIFNIVFRFKCENKLTWNHDEINKNTNTGSNYYMNLHLKGGESASFNLQAVALKRGIAKWEEVEIVITDPFGFITNHITYKQVDTPSYLVLPAVPKMQVPELQEWSRGFRKAMSSPLYDETKVMGVKSYENEDFRSIHWSATAKTGKITAKKYERTQSDKYAIYLNLQNKSGVSLRNDIEELIELTAGICKQLLMQNCSFELWINSVKDNGLLHVKNGDNRKHLQNVLKILASISDQDTPVSSSYFYTAGFRRKELDAVPLILGTSPKKYSRTNKWIVMKE</sequence>
<dbReference type="AlphaFoldDB" id="A0A0B5NNA7"/>
<keyword evidence="1" id="KW-1133">Transmembrane helix</keyword>
<keyword evidence="1" id="KW-0812">Transmembrane</keyword>
<evidence type="ECO:0000313" key="3">
    <source>
        <dbReference type="EMBL" id="QKH27759.1"/>
    </source>
</evidence>
<dbReference type="PANTHER" id="PTHR34351:SF2">
    <property type="entry name" value="DUF58 DOMAIN-CONTAINING PROTEIN"/>
    <property type="match status" value="1"/>
</dbReference>
<keyword evidence="1" id="KW-0472">Membrane</keyword>
<evidence type="ECO:0000313" key="5">
    <source>
        <dbReference type="Proteomes" id="UP000501107"/>
    </source>
</evidence>
<dbReference type="Proteomes" id="UP000031876">
    <property type="component" value="Chromosome"/>
</dbReference>
<accession>A0A0B5NNA7</accession>
<dbReference type="KEGG" id="btw:BF38_4187"/>
<feature type="transmembrane region" description="Helical" evidence="1">
    <location>
        <begin position="20"/>
        <end position="48"/>
    </location>
</feature>
<dbReference type="Proteomes" id="UP000501107">
    <property type="component" value="Chromosome"/>
</dbReference>
<proteinExistence type="predicted"/>
<organism evidence="3 5">
    <name type="scientific">Bacillus thuringiensis</name>
    <dbReference type="NCBI Taxonomy" id="1428"/>
    <lineage>
        <taxon>Bacteria</taxon>
        <taxon>Bacillati</taxon>
        <taxon>Bacillota</taxon>
        <taxon>Bacilli</taxon>
        <taxon>Bacillales</taxon>
        <taxon>Bacillaceae</taxon>
        <taxon>Bacillus</taxon>
        <taxon>Bacillus cereus group</taxon>
    </lineage>
</organism>
<evidence type="ECO:0000313" key="2">
    <source>
        <dbReference type="EMBL" id="AJG74837.1"/>
    </source>
</evidence>
<dbReference type="PANTHER" id="PTHR34351">
    <property type="entry name" value="SLR1927 PROTEIN-RELATED"/>
    <property type="match status" value="1"/>
</dbReference>